<sequence length="50" mass="5426">MRRVTKLQASNNVTSTLNSLTSSQEQRFTPAASDTAAACERVRLMPEVAS</sequence>
<dbReference type="Proteomes" id="UP000003213">
    <property type="component" value="Chromosome"/>
</dbReference>
<organism evidence="2 3">
    <name type="scientific">Pseudomonas lactis</name>
    <dbReference type="NCBI Taxonomy" id="1615674"/>
    <lineage>
        <taxon>Bacteria</taxon>
        <taxon>Pseudomonadati</taxon>
        <taxon>Pseudomonadota</taxon>
        <taxon>Gammaproteobacteria</taxon>
        <taxon>Pseudomonadales</taxon>
        <taxon>Pseudomonadaceae</taxon>
        <taxon>Pseudomonas</taxon>
    </lineage>
</organism>
<dbReference type="EMBL" id="AHPN01000001">
    <property type="protein sequence ID" value="EIK60359.1"/>
    <property type="molecule type" value="Genomic_DNA"/>
</dbReference>
<gene>
    <name evidence="2" type="ORF">PflSS101_2727</name>
</gene>
<comment type="caution">
    <text evidence="2">The sequence shown here is derived from an EMBL/GenBank/DDBJ whole genome shotgun (WGS) entry which is preliminary data.</text>
</comment>
<evidence type="ECO:0000313" key="3">
    <source>
        <dbReference type="Proteomes" id="UP000003213"/>
    </source>
</evidence>
<dbReference type="AlphaFoldDB" id="I4K6L9"/>
<feature type="region of interest" description="Disordered" evidence="1">
    <location>
        <begin position="15"/>
        <end position="36"/>
    </location>
</feature>
<name>I4K6L9_9PSED</name>
<proteinExistence type="predicted"/>
<reference evidence="2 3" key="1">
    <citation type="journal article" date="2012" name="PLoS Genet.">
        <title>Comparative Genomics of Plant-Associated Pseudomonas spp.: Insights into Diversity and Inheritance of Traits Involved in Multitrophic Interactions.</title>
        <authorList>
            <person name="Loper J.E."/>
            <person name="Hassan K.A."/>
            <person name="Mavrodi D.V."/>
            <person name="Davis E.W.II."/>
            <person name="Lim C.K."/>
            <person name="Shaffer B.T."/>
            <person name="Elbourne L.D."/>
            <person name="Stockwell V.O."/>
            <person name="Hartney S.L."/>
            <person name="Breakwell K."/>
            <person name="Henkels M.D."/>
            <person name="Tetu S.G."/>
            <person name="Rangel L.I."/>
            <person name="Kidarsa T.A."/>
            <person name="Wilson N.L."/>
            <person name="van de Mortel J.E."/>
            <person name="Song C."/>
            <person name="Blumhagen R."/>
            <person name="Radune D."/>
            <person name="Hostetler J.B."/>
            <person name="Brinkac L.M."/>
            <person name="Durkin A.S."/>
            <person name="Kluepfel D.A."/>
            <person name="Wechter W.P."/>
            <person name="Anderson A.J."/>
            <person name="Kim Y.C."/>
            <person name="Pierson L.S.III."/>
            <person name="Pierson E.A."/>
            <person name="Lindow S.E."/>
            <person name="Kobayashi D.Y."/>
            <person name="Raaijmakers J.M."/>
            <person name="Weller D.M."/>
            <person name="Thomashow L.S."/>
            <person name="Allen A.E."/>
            <person name="Paulsen I.T."/>
        </authorList>
    </citation>
    <scope>NUCLEOTIDE SEQUENCE [LARGE SCALE GENOMIC DNA]</scope>
    <source>
        <strain evidence="2 3">SS101</strain>
    </source>
</reference>
<evidence type="ECO:0000313" key="2">
    <source>
        <dbReference type="EMBL" id="EIK60359.1"/>
    </source>
</evidence>
<evidence type="ECO:0000256" key="1">
    <source>
        <dbReference type="SAM" id="MobiDB-lite"/>
    </source>
</evidence>
<accession>I4K6L9</accession>
<protein>
    <submittedName>
        <fullName evidence="2">Uncharacterized protein</fullName>
    </submittedName>
</protein>
<dbReference type="HOGENOM" id="CLU_3121665_0_0_6"/>